<dbReference type="OrthoDB" id="9807213at2"/>
<dbReference type="Gene3D" id="3.30.70.580">
    <property type="entry name" value="Pseudouridine synthase I, catalytic domain, N-terminal subdomain"/>
    <property type="match status" value="1"/>
</dbReference>
<gene>
    <name evidence="7" type="ORF">DKB62_10160</name>
</gene>
<keyword evidence="2 4" id="KW-0694">RNA-binding</keyword>
<evidence type="ECO:0000256" key="5">
    <source>
        <dbReference type="RuleBase" id="RU003887"/>
    </source>
</evidence>
<evidence type="ECO:0000313" key="8">
    <source>
        <dbReference type="Proteomes" id="UP000254337"/>
    </source>
</evidence>
<protein>
    <recommendedName>
        <fullName evidence="5">Pseudouridine synthase</fullName>
        <ecNumber evidence="5">5.4.99.-</ecNumber>
    </recommendedName>
</protein>
<dbReference type="SUPFAM" id="SSF55120">
    <property type="entry name" value="Pseudouridine synthase"/>
    <property type="match status" value="1"/>
</dbReference>
<dbReference type="InterPro" id="IPR050343">
    <property type="entry name" value="RsuA_PseudoU_synthase"/>
</dbReference>
<dbReference type="GO" id="GO:0003723">
    <property type="term" value="F:RNA binding"/>
    <property type="evidence" value="ECO:0007669"/>
    <property type="project" value="UniProtKB-KW"/>
</dbReference>
<dbReference type="Proteomes" id="UP000254337">
    <property type="component" value="Chromosome"/>
</dbReference>
<evidence type="ECO:0000313" key="7">
    <source>
        <dbReference type="EMBL" id="AXL21897.1"/>
    </source>
</evidence>
<dbReference type="KEGG" id="meg:DKB62_10160"/>
<dbReference type="PANTHER" id="PTHR47683">
    <property type="entry name" value="PSEUDOURIDINE SYNTHASE FAMILY PROTEIN-RELATED"/>
    <property type="match status" value="1"/>
</dbReference>
<organism evidence="7 8">
    <name type="scientific">Megasphaera stantonii</name>
    <dbReference type="NCBI Taxonomy" id="2144175"/>
    <lineage>
        <taxon>Bacteria</taxon>
        <taxon>Bacillati</taxon>
        <taxon>Bacillota</taxon>
        <taxon>Negativicutes</taxon>
        <taxon>Veillonellales</taxon>
        <taxon>Veillonellaceae</taxon>
        <taxon>Megasphaera</taxon>
    </lineage>
</organism>
<dbReference type="RefSeq" id="WP_107196569.1">
    <property type="nucleotide sequence ID" value="NZ_CP029462.1"/>
</dbReference>
<dbReference type="GO" id="GO:0120159">
    <property type="term" value="F:rRNA pseudouridine synthase activity"/>
    <property type="evidence" value="ECO:0007669"/>
    <property type="project" value="UniProtKB-ARBA"/>
</dbReference>
<dbReference type="InterPro" id="IPR042092">
    <property type="entry name" value="PsdUridine_s_RsuA/RluB/E/F_cat"/>
</dbReference>
<evidence type="ECO:0000256" key="3">
    <source>
        <dbReference type="ARBA" id="ARBA00023235"/>
    </source>
</evidence>
<dbReference type="CDD" id="cd00165">
    <property type="entry name" value="S4"/>
    <property type="match status" value="1"/>
</dbReference>
<sequence length="238" mass="26402">MAKSMRLDKLLGHCGWGTRRQLKELCKGGHVFVNGQCCRDSAAKVDPEGDQISVDGTPVVYEAFYYLMMNKPAGVLSATEDRCSRTVLDLLPQQYQGAGLFPVGRLDKDTTGLLLLTNDGVWAHCITAPKKHIDKIYIAEVDGSIPDDIDDVFQGGIVLADGLQCLPARARKIEEQTVEVTVQEGKFHQVKRMCAAVGLSVRALCRHTIGGLRLDETLRPGEFRPLKEEEREFPFMNK</sequence>
<feature type="domain" description="RNA-binding S4" evidence="6">
    <location>
        <begin position="5"/>
        <end position="63"/>
    </location>
</feature>
<reference evidence="7 8" key="1">
    <citation type="submission" date="2018-05" db="EMBL/GenBank/DDBJ databases">
        <title>Complete genome sequence of Megasphaera sp. AJH120T, isolated from the ceca of a chicken.</title>
        <authorList>
            <person name="Maki J."/>
            <person name="Looft T."/>
        </authorList>
    </citation>
    <scope>NUCLEOTIDE SEQUENCE [LARGE SCALE GENOMIC DNA]</scope>
    <source>
        <strain evidence="7 8">AJH120</strain>
    </source>
</reference>
<dbReference type="InterPro" id="IPR018496">
    <property type="entry name" value="PsdUridine_synth_RsuA/RluB_CS"/>
</dbReference>
<keyword evidence="8" id="KW-1185">Reference proteome</keyword>
<dbReference type="InterPro" id="IPR020094">
    <property type="entry name" value="TruA/RsuA/RluB/E/F_N"/>
</dbReference>
<accession>A0A346B1A4</accession>
<dbReference type="AlphaFoldDB" id="A0A346B1A4"/>
<dbReference type="Pfam" id="PF01479">
    <property type="entry name" value="S4"/>
    <property type="match status" value="1"/>
</dbReference>
<dbReference type="GO" id="GO:0000455">
    <property type="term" value="P:enzyme-directed rRNA pseudouridine synthesis"/>
    <property type="evidence" value="ECO:0007669"/>
    <property type="project" value="UniProtKB-ARBA"/>
</dbReference>
<dbReference type="NCBIfam" id="TIGR00093">
    <property type="entry name" value="pseudouridine synthase"/>
    <property type="match status" value="1"/>
</dbReference>
<dbReference type="SUPFAM" id="SSF55174">
    <property type="entry name" value="Alpha-L RNA-binding motif"/>
    <property type="match status" value="1"/>
</dbReference>
<name>A0A346B1A4_9FIRM</name>
<dbReference type="EC" id="5.4.99.-" evidence="5"/>
<dbReference type="PANTHER" id="PTHR47683:SF4">
    <property type="entry name" value="PSEUDOURIDINE SYNTHASE"/>
    <property type="match status" value="1"/>
</dbReference>
<dbReference type="SMART" id="SM00363">
    <property type="entry name" value="S4"/>
    <property type="match status" value="1"/>
</dbReference>
<dbReference type="Pfam" id="PF00849">
    <property type="entry name" value="PseudoU_synth_2"/>
    <property type="match status" value="1"/>
</dbReference>
<dbReference type="EMBL" id="CP029462">
    <property type="protein sequence ID" value="AXL21897.1"/>
    <property type="molecule type" value="Genomic_DNA"/>
</dbReference>
<dbReference type="InterPro" id="IPR006145">
    <property type="entry name" value="PsdUridine_synth_RsuA/RluA"/>
</dbReference>
<dbReference type="PROSITE" id="PS01149">
    <property type="entry name" value="PSI_RSU"/>
    <property type="match status" value="1"/>
</dbReference>
<dbReference type="PROSITE" id="PS50889">
    <property type="entry name" value="S4"/>
    <property type="match status" value="1"/>
</dbReference>
<keyword evidence="3 5" id="KW-0413">Isomerase</keyword>
<dbReference type="InterPro" id="IPR020103">
    <property type="entry name" value="PsdUridine_synth_cat_dom_sf"/>
</dbReference>
<proteinExistence type="inferred from homology"/>
<dbReference type="Gene3D" id="3.10.290.10">
    <property type="entry name" value="RNA-binding S4 domain"/>
    <property type="match status" value="1"/>
</dbReference>
<evidence type="ECO:0000259" key="6">
    <source>
        <dbReference type="SMART" id="SM00363"/>
    </source>
</evidence>
<evidence type="ECO:0000256" key="4">
    <source>
        <dbReference type="PROSITE-ProRule" id="PRU00182"/>
    </source>
</evidence>
<evidence type="ECO:0000256" key="2">
    <source>
        <dbReference type="ARBA" id="ARBA00022884"/>
    </source>
</evidence>
<comment type="similarity">
    <text evidence="1 5">Belongs to the pseudouridine synthase RsuA family.</text>
</comment>
<evidence type="ECO:0000256" key="1">
    <source>
        <dbReference type="ARBA" id="ARBA00008348"/>
    </source>
</evidence>
<dbReference type="InterPro" id="IPR000748">
    <property type="entry name" value="PsdUridine_synth_RsuA/RluB/E/F"/>
</dbReference>
<dbReference type="CDD" id="cd02553">
    <property type="entry name" value="PseudoU_synth_RsuA"/>
    <property type="match status" value="1"/>
</dbReference>
<dbReference type="InterPro" id="IPR002942">
    <property type="entry name" value="S4_RNA-bd"/>
</dbReference>
<dbReference type="InterPro" id="IPR036986">
    <property type="entry name" value="S4_RNA-bd_sf"/>
</dbReference>
<dbReference type="Gene3D" id="3.30.70.1560">
    <property type="entry name" value="Alpha-L RNA-binding motif"/>
    <property type="match status" value="1"/>
</dbReference>